<comment type="caution">
    <text evidence="2">The sequence shown here is derived from an EMBL/GenBank/DDBJ whole genome shotgun (WGS) entry which is preliminary data.</text>
</comment>
<feature type="transmembrane region" description="Helical" evidence="1">
    <location>
        <begin position="48"/>
        <end position="71"/>
    </location>
</feature>
<sequence length="78" mass="8945">MLSMQLSFRKLLGEVYAFEVAFLQKAFSFASTGYFCPLRYRVTVSHNLCKLGIVIIVVLYGYHIMFCSHFQNGAEPKL</sequence>
<name>A0ABS4RSN7_PAEXY</name>
<proteinExistence type="predicted"/>
<dbReference type="EMBL" id="JAGIKV010000008">
    <property type="protein sequence ID" value="MBP2245903.1"/>
    <property type="molecule type" value="Genomic_DNA"/>
</dbReference>
<reference evidence="2 3" key="1">
    <citation type="submission" date="2021-03" db="EMBL/GenBank/DDBJ databases">
        <title>Genomic Encyclopedia of Type Strains, Phase IV (KMG-IV): sequencing the most valuable type-strain genomes for metagenomic binning, comparative biology and taxonomic classification.</title>
        <authorList>
            <person name="Goeker M."/>
        </authorList>
    </citation>
    <scope>NUCLEOTIDE SEQUENCE [LARGE SCALE GENOMIC DNA]</scope>
    <source>
        <strain evidence="2 3">DSM 21292</strain>
    </source>
</reference>
<accession>A0ABS4RSN7</accession>
<evidence type="ECO:0000313" key="3">
    <source>
        <dbReference type="Proteomes" id="UP000810207"/>
    </source>
</evidence>
<organism evidence="2 3">
    <name type="scientific">Paenibacillus xylanexedens</name>
    <dbReference type="NCBI Taxonomy" id="528191"/>
    <lineage>
        <taxon>Bacteria</taxon>
        <taxon>Bacillati</taxon>
        <taxon>Bacillota</taxon>
        <taxon>Bacilli</taxon>
        <taxon>Bacillales</taxon>
        <taxon>Paenibacillaceae</taxon>
        <taxon>Paenibacillus</taxon>
    </lineage>
</organism>
<feature type="transmembrane region" description="Helical" evidence="1">
    <location>
        <begin position="15"/>
        <end position="36"/>
    </location>
</feature>
<keyword evidence="1" id="KW-1133">Transmembrane helix</keyword>
<gene>
    <name evidence="2" type="ORF">J2Z28_002532</name>
</gene>
<keyword evidence="3" id="KW-1185">Reference proteome</keyword>
<dbReference type="Proteomes" id="UP000810207">
    <property type="component" value="Unassembled WGS sequence"/>
</dbReference>
<protein>
    <submittedName>
        <fullName evidence="2">Uncharacterized protein</fullName>
    </submittedName>
</protein>
<evidence type="ECO:0000313" key="2">
    <source>
        <dbReference type="EMBL" id="MBP2245903.1"/>
    </source>
</evidence>
<keyword evidence="1" id="KW-0472">Membrane</keyword>
<evidence type="ECO:0000256" key="1">
    <source>
        <dbReference type="SAM" id="Phobius"/>
    </source>
</evidence>
<keyword evidence="1" id="KW-0812">Transmembrane</keyword>